<feature type="domain" description="ABC transmembrane type-1" evidence="8">
    <location>
        <begin position="81"/>
        <end position="272"/>
    </location>
</feature>
<gene>
    <name evidence="10" type="ORF">EDD74_10425</name>
    <name evidence="9" type="ORF">FAEUMB_27620</name>
</gene>
<accession>A0A4R3JQS3</accession>
<dbReference type="EMBL" id="SLZV01000004">
    <property type="protein sequence ID" value="TCS69270.1"/>
    <property type="molecule type" value="Genomic_DNA"/>
</dbReference>
<dbReference type="PANTHER" id="PTHR43744">
    <property type="entry name" value="ABC TRANSPORTER PERMEASE PROTEIN MG189-RELATED-RELATED"/>
    <property type="match status" value="1"/>
</dbReference>
<dbReference type="Proteomes" id="UP000294613">
    <property type="component" value="Unassembled WGS sequence"/>
</dbReference>
<keyword evidence="5 7" id="KW-1133">Transmembrane helix</keyword>
<comment type="caution">
    <text evidence="10">The sequence shown here is derived from an EMBL/GenBank/DDBJ whole genome shotgun (WGS) entry which is preliminary data.</text>
</comment>
<keyword evidence="3" id="KW-1003">Cell membrane</keyword>
<dbReference type="RefSeq" id="WP_008975630.1">
    <property type="nucleotide sequence ID" value="NZ_BHEO01000008.1"/>
</dbReference>
<reference evidence="10 11" key="2">
    <citation type="submission" date="2019-03" db="EMBL/GenBank/DDBJ databases">
        <title>Genomic Encyclopedia of Type Strains, Phase IV (KMG-IV): sequencing the most valuable type-strain genomes for metagenomic binning, comparative biology and taxonomic classification.</title>
        <authorList>
            <person name="Goeker M."/>
        </authorList>
    </citation>
    <scope>NUCLEOTIDE SEQUENCE [LARGE SCALE GENOMIC DNA]</scope>
    <source>
        <strain evidence="10 11">DSM 103426</strain>
    </source>
</reference>
<feature type="transmembrane region" description="Helical" evidence="7">
    <location>
        <begin position="119"/>
        <end position="137"/>
    </location>
</feature>
<keyword evidence="2 7" id="KW-0813">Transport</keyword>
<name>A0A4R3JQS3_9FIRM</name>
<evidence type="ECO:0000256" key="7">
    <source>
        <dbReference type="RuleBase" id="RU363032"/>
    </source>
</evidence>
<keyword evidence="12" id="KW-1185">Reference proteome</keyword>
<feature type="transmembrane region" description="Helical" evidence="7">
    <location>
        <begin position="21"/>
        <end position="44"/>
    </location>
</feature>
<feature type="transmembrane region" description="Helical" evidence="7">
    <location>
        <begin position="149"/>
        <end position="168"/>
    </location>
</feature>
<dbReference type="GO" id="GO:0005886">
    <property type="term" value="C:plasma membrane"/>
    <property type="evidence" value="ECO:0007669"/>
    <property type="project" value="UniProtKB-SubCell"/>
</dbReference>
<feature type="transmembrane region" description="Helical" evidence="7">
    <location>
        <begin position="254"/>
        <end position="277"/>
    </location>
</feature>
<proteinExistence type="inferred from homology"/>
<dbReference type="PROSITE" id="PS50928">
    <property type="entry name" value="ABC_TM1"/>
    <property type="match status" value="1"/>
</dbReference>
<dbReference type="PANTHER" id="PTHR43744:SF8">
    <property type="entry name" value="SN-GLYCEROL-3-PHOSPHATE TRANSPORT SYSTEM PERMEASE PROTEIN UGPE"/>
    <property type="match status" value="1"/>
</dbReference>
<organism evidence="10 11">
    <name type="scientific">Faecalimonas umbilicata</name>
    <dbReference type="NCBI Taxonomy" id="1912855"/>
    <lineage>
        <taxon>Bacteria</taxon>
        <taxon>Bacillati</taxon>
        <taxon>Bacillota</taxon>
        <taxon>Clostridia</taxon>
        <taxon>Lachnospirales</taxon>
        <taxon>Lachnospiraceae</taxon>
        <taxon>Faecalimonas</taxon>
    </lineage>
</organism>
<keyword evidence="4 7" id="KW-0812">Transmembrane</keyword>
<dbReference type="InterPro" id="IPR035906">
    <property type="entry name" value="MetI-like_sf"/>
</dbReference>
<evidence type="ECO:0000256" key="4">
    <source>
        <dbReference type="ARBA" id="ARBA00022692"/>
    </source>
</evidence>
<dbReference type="AlphaFoldDB" id="A0A4R3JQS3"/>
<evidence type="ECO:0000313" key="11">
    <source>
        <dbReference type="Proteomes" id="UP000294613"/>
    </source>
</evidence>
<evidence type="ECO:0000313" key="10">
    <source>
        <dbReference type="EMBL" id="TCS69270.1"/>
    </source>
</evidence>
<dbReference type="Pfam" id="PF00528">
    <property type="entry name" value="BPD_transp_1"/>
    <property type="match status" value="1"/>
</dbReference>
<feature type="transmembrane region" description="Helical" evidence="7">
    <location>
        <begin position="85"/>
        <end position="107"/>
    </location>
</feature>
<dbReference type="EMBL" id="BHEO01000008">
    <property type="protein sequence ID" value="GBU06221.1"/>
    <property type="molecule type" value="Genomic_DNA"/>
</dbReference>
<comment type="similarity">
    <text evidence="7">Belongs to the binding-protein-dependent transport system permease family.</text>
</comment>
<dbReference type="CDD" id="cd06261">
    <property type="entry name" value="TM_PBP2"/>
    <property type="match status" value="1"/>
</dbReference>
<evidence type="ECO:0000313" key="9">
    <source>
        <dbReference type="EMBL" id="GBU06221.1"/>
    </source>
</evidence>
<protein>
    <submittedName>
        <fullName evidence="9">ABC transporter permease</fullName>
    </submittedName>
    <submittedName>
        <fullName evidence="10">Carbohydrate ABC transporter membrane protein 2 (CUT1 family)</fullName>
    </submittedName>
</protein>
<evidence type="ECO:0000256" key="2">
    <source>
        <dbReference type="ARBA" id="ARBA00022448"/>
    </source>
</evidence>
<keyword evidence="6 7" id="KW-0472">Membrane</keyword>
<reference evidence="9 12" key="1">
    <citation type="journal article" date="2018" name="Int. J. Syst. Evol. Microbiol.">
        <title>Draft Genome Sequence of Faecalimonas umbilicata JCM 30896T, an Acetate-Producing Bacterium Isolated from Human Feces.</title>
        <authorList>
            <person name="Sakamoto M."/>
            <person name="Ikeyama N."/>
            <person name="Yuki M."/>
            <person name="Ohkuma M."/>
        </authorList>
    </citation>
    <scope>NUCLEOTIDE SEQUENCE [LARGE SCALE GENOMIC DNA]</scope>
    <source>
        <strain evidence="9 12">EGH7</strain>
    </source>
</reference>
<dbReference type="Proteomes" id="UP000702954">
    <property type="component" value="Unassembled WGS sequence"/>
</dbReference>
<comment type="subcellular location">
    <subcellularLocation>
        <location evidence="1 7">Cell membrane</location>
        <topology evidence="1 7">Multi-pass membrane protein</topology>
    </subcellularLocation>
</comment>
<evidence type="ECO:0000256" key="5">
    <source>
        <dbReference type="ARBA" id="ARBA00022989"/>
    </source>
</evidence>
<dbReference type="SUPFAM" id="SSF161098">
    <property type="entry name" value="MetI-like"/>
    <property type="match status" value="1"/>
</dbReference>
<sequence length="287" mass="32413">MRKNGQKVSKNRMKKDSKATRIVTVICLCWAAFVALVPLVWLLLSSFKKDPMARPGFMLPESIYLEGYISTFRDLHVMRYFGNSLLISFVSVVISIVMISMSAYVVARLDFKGKKLVNVMLYSTMFIPATALTYPVYNLVNKLHLYDTRGALILIYSCSGLAVSFFVIKNYYMNIPKEMEDAARIDGCGYVKTWQKVIFPMARPGIMTAGVLAFLNNWNEYYWASLVLIDREKLTVPALLSTFTTSFRTNYNGLFSAMVVIILPPVILYCVFSKFFVEALSGGAVKG</sequence>
<evidence type="ECO:0000256" key="1">
    <source>
        <dbReference type="ARBA" id="ARBA00004651"/>
    </source>
</evidence>
<evidence type="ECO:0000256" key="6">
    <source>
        <dbReference type="ARBA" id="ARBA00023136"/>
    </source>
</evidence>
<evidence type="ECO:0000259" key="8">
    <source>
        <dbReference type="PROSITE" id="PS50928"/>
    </source>
</evidence>
<dbReference type="InterPro" id="IPR000515">
    <property type="entry name" value="MetI-like"/>
</dbReference>
<evidence type="ECO:0000256" key="3">
    <source>
        <dbReference type="ARBA" id="ARBA00022475"/>
    </source>
</evidence>
<evidence type="ECO:0000313" key="12">
    <source>
        <dbReference type="Proteomes" id="UP000702954"/>
    </source>
</evidence>
<dbReference type="GO" id="GO:0055085">
    <property type="term" value="P:transmembrane transport"/>
    <property type="evidence" value="ECO:0007669"/>
    <property type="project" value="InterPro"/>
</dbReference>
<dbReference type="Gene3D" id="1.10.3720.10">
    <property type="entry name" value="MetI-like"/>
    <property type="match status" value="1"/>
</dbReference>